<dbReference type="GO" id="GO:0005737">
    <property type="term" value="C:cytoplasm"/>
    <property type="evidence" value="ECO:0007669"/>
    <property type="project" value="TreeGrafter"/>
</dbReference>
<dbReference type="SUPFAM" id="SSF50998">
    <property type="entry name" value="Quinoprotein alcohol dehydrogenase-like"/>
    <property type="match status" value="1"/>
</dbReference>
<dbReference type="InterPro" id="IPR049916">
    <property type="entry name" value="WDR72-like"/>
</dbReference>
<keyword evidence="3" id="KW-1185">Reference proteome</keyword>
<dbReference type="InterPro" id="IPR011047">
    <property type="entry name" value="Quinoprotein_ADH-like_sf"/>
</dbReference>
<reference evidence="2 3" key="1">
    <citation type="submission" date="2022-09" db="EMBL/GenBank/DDBJ databases">
        <authorList>
            <person name="Palmer J.M."/>
        </authorList>
    </citation>
    <scope>NUCLEOTIDE SEQUENCE [LARGE SCALE GENOMIC DNA]</scope>
    <source>
        <strain evidence="2 3">DSM 7382</strain>
    </source>
</reference>
<feature type="region of interest" description="Disordered" evidence="1">
    <location>
        <begin position="135"/>
        <end position="207"/>
    </location>
</feature>
<dbReference type="Proteomes" id="UP001385951">
    <property type="component" value="Unassembled WGS sequence"/>
</dbReference>
<evidence type="ECO:0000313" key="3">
    <source>
        <dbReference type="Proteomes" id="UP001385951"/>
    </source>
</evidence>
<evidence type="ECO:0008006" key="4">
    <source>
        <dbReference type="Google" id="ProtNLM"/>
    </source>
</evidence>
<protein>
    <recommendedName>
        <fullName evidence="4">WD40 repeat-like protein</fullName>
    </recommendedName>
</protein>
<feature type="compositionally biased region" description="Polar residues" evidence="1">
    <location>
        <begin position="179"/>
        <end position="194"/>
    </location>
</feature>
<dbReference type="EMBL" id="JASBNA010000007">
    <property type="protein sequence ID" value="KAK7689913.1"/>
    <property type="molecule type" value="Genomic_DNA"/>
</dbReference>
<gene>
    <name evidence="2" type="ORF">QCA50_006552</name>
</gene>
<dbReference type="InterPro" id="IPR015943">
    <property type="entry name" value="WD40/YVTN_repeat-like_dom_sf"/>
</dbReference>
<feature type="region of interest" description="Disordered" evidence="1">
    <location>
        <begin position="82"/>
        <end position="105"/>
    </location>
</feature>
<proteinExistence type="predicted"/>
<dbReference type="InterPro" id="IPR001680">
    <property type="entry name" value="WD40_rpt"/>
</dbReference>
<accession>A0AAW0GI39</accession>
<evidence type="ECO:0000256" key="1">
    <source>
        <dbReference type="SAM" id="MobiDB-lite"/>
    </source>
</evidence>
<dbReference type="Gene3D" id="2.130.10.10">
    <property type="entry name" value="YVTN repeat-like/Quinoprotein amine dehydrogenase"/>
    <property type="match status" value="2"/>
</dbReference>
<dbReference type="PANTHER" id="PTHR44099">
    <property type="entry name" value="RABCONNECTIN-3B, ISOFORM A"/>
    <property type="match status" value="1"/>
</dbReference>
<dbReference type="PANTHER" id="PTHR44099:SF4">
    <property type="entry name" value="RABCONNECTIN-3B, ISOFORM A"/>
    <property type="match status" value="1"/>
</dbReference>
<comment type="caution">
    <text evidence="2">The sequence shown here is derived from an EMBL/GenBank/DDBJ whole genome shotgun (WGS) entry which is preliminary data.</text>
</comment>
<dbReference type="SMART" id="SM00320">
    <property type="entry name" value="WD40"/>
    <property type="match status" value="3"/>
</dbReference>
<organism evidence="2 3">
    <name type="scientific">Cerrena zonata</name>
    <dbReference type="NCBI Taxonomy" id="2478898"/>
    <lineage>
        <taxon>Eukaryota</taxon>
        <taxon>Fungi</taxon>
        <taxon>Dikarya</taxon>
        <taxon>Basidiomycota</taxon>
        <taxon>Agaricomycotina</taxon>
        <taxon>Agaricomycetes</taxon>
        <taxon>Polyporales</taxon>
        <taxon>Cerrenaceae</taxon>
        <taxon>Cerrena</taxon>
    </lineage>
</organism>
<name>A0AAW0GI39_9APHY</name>
<feature type="compositionally biased region" description="Basic and acidic residues" evidence="1">
    <location>
        <begin position="155"/>
        <end position="172"/>
    </location>
</feature>
<evidence type="ECO:0000313" key="2">
    <source>
        <dbReference type="EMBL" id="KAK7689913.1"/>
    </source>
</evidence>
<sequence>MSINTLTITLVPNASVSTRPVEASASDTSISSLISWNSVHATSNRGDSHSHGKRPEFPSGVALCGANGTLFLFRSRRRPEHIEVTAPPPSDSAQHSRSPSPMIYHGLGIKHARSSSPASPSFAFFQPSKSRVVSGVTTEQAEAPKTSVDYDEEPEKLKDLLKGKSRKDRPSVDLRSLIDTPNTVDSAPSTPRSNRSQKRRSGSRTLLSTTLSAASSISLDSPPSPALPLSVSQHADSITNGSLTLSCHVFSPSPGPSQTITGIQAIHGGCFLACLRRSGYLDILSSEDGSCTAGFNIGSASLPTNKASVFGEVLWTWDSIHTLDLPDKQLILATAIPEPTFTASATDNGDEDEDRTRIVIFELRIPEQVQCDDIGLDIIIDSCIFAKQGTLSWQMISEKLELLYITSGNRLVKRRLALPETPKPVPIIEAPKTSSNVHLPLPNAFKTLMSLSTENLISNSPAANEPDVTKLEEEIEIAHLPLEDPVVGTCIHPITRGWRALVWTPSQLLGIESTGDDFRNLFVHPLSDISFVKWNHPDSFTVLLRERAQLYKLLPVDQNNDFVSIGSFQPPVHHLQPHLIHSATLLPSEAYTITPAGHILSTRIKRGRRRLEHTNFNDSAAQTVSYTLWSAVSSKDTASEPPQISVMLPLEMDDIIAGYSDGLICRSSLRDLVTHSPEGSKMKSDLPLSGAIITLHYISNTRTNQDLLIGGADDGGIAMWDLRTLKLLARWTLFLQPLSKVVVPGDESHLKGCILAISEDGSVAVIALDEYQFLYLIPPSTSSLMKICLGEDNILLYYMDGRARLWDTKTGELWRSLTWPKADELVGGGGWFEWTICNVPSSDHNALPISALPNACRSRDGASTLIVNVETFLVRLGLGVSPQGIKGTIVNANVALPSNAEEVRTIISFLLTPGLDPNIDRICVDLLKVPKHPVNIGIHTQNIATLYADNDSRSVWCISPEVSARRATALIALLQVLLHYEVDSPDVETVITFYTTALGQLVGDSFQSPSLPVLARIWLETPANTLRHAAYLLCEAGIAGVSDDNITRIVDAWHPYLPSQQTEPRSQRLSSAMALFICGHIAISRYTLLPTSQLTDIAKSIAHYLHDELSPYRALAIDLGSLGFAIWQQYVDVVQMLRAFFTLATSIRKETISVHNVGQLARTAVLHIASANTPLFMTTLSMDILQPRNVQHRKSIMQLVVFLIRKKPLILYSNLPRLVEAVVKSLDPNSTASRDAVLDSATEILGHVVQSFPTIDFHMGSQRLAVGTSEGAVIMYDLKTATRLYVLEGHKKRTTACSFSPDGRRLVTLSLEESVVLVWKVGTSFSSFFNPGAPPRQGHGGSEPFKTLNYAIGDDAHMSLLDTFQLVRFEWPAERSVKLRIREATFTFST</sequence>